<dbReference type="InterPro" id="IPR014757">
    <property type="entry name" value="Tscrpt_reg_IclR_C"/>
</dbReference>
<reference evidence="8 9" key="1">
    <citation type="submission" date="2023-09" db="EMBL/GenBank/DDBJ databases">
        <authorList>
            <person name="Rey-Velasco X."/>
        </authorList>
    </citation>
    <scope>NUCLEOTIDE SEQUENCE [LARGE SCALE GENOMIC DNA]</scope>
    <source>
        <strain evidence="8 9">P385</strain>
    </source>
</reference>
<dbReference type="InterPro" id="IPR029016">
    <property type="entry name" value="GAF-like_dom_sf"/>
</dbReference>
<dbReference type="InterPro" id="IPR036390">
    <property type="entry name" value="WH_DNA-bd_sf"/>
</dbReference>
<dbReference type="PROSITE" id="PS51078">
    <property type="entry name" value="ICLR_ED"/>
    <property type="match status" value="1"/>
</dbReference>
<dbReference type="InterPro" id="IPR036388">
    <property type="entry name" value="WH-like_DNA-bd_sf"/>
</dbReference>
<organism evidence="8 9">
    <name type="scientific">Spectribacter acetivorans</name>
    <dbReference type="NCBI Taxonomy" id="3075603"/>
    <lineage>
        <taxon>Bacteria</taxon>
        <taxon>Pseudomonadati</taxon>
        <taxon>Pseudomonadota</taxon>
        <taxon>Gammaproteobacteria</taxon>
        <taxon>Salinisphaerales</taxon>
        <taxon>Salinisphaeraceae</taxon>
        <taxon>Spectribacter</taxon>
    </lineage>
</organism>
<dbReference type="SUPFAM" id="SSF55781">
    <property type="entry name" value="GAF domain-like"/>
    <property type="match status" value="1"/>
</dbReference>
<evidence type="ECO:0000256" key="2">
    <source>
        <dbReference type="ARBA" id="ARBA00023125"/>
    </source>
</evidence>
<gene>
    <name evidence="8" type="ORF">RM531_03410</name>
</gene>
<evidence type="ECO:0000313" key="9">
    <source>
        <dbReference type="Proteomes" id="UP001259982"/>
    </source>
</evidence>
<dbReference type="Pfam" id="PF09339">
    <property type="entry name" value="HTH_IclR"/>
    <property type="match status" value="1"/>
</dbReference>
<sequence length="257" mass="27228">MAGADSPGEPKPRVRSAARAIALLQAIAAHGGGGIGATELARDLGLSRQVVYHLLHTLSALQMVRKTNGNRYLLGLGVATLAQGFNRQFQAPDFLLPYAREAAEATGETAYAVGWVEGEIVVLASARGGLPVQAAEIPRGFAGDAHARASGKLLLAMSPEDQVDAYLQRHPRTRRTAHTVASRSGLKTQFAEIRQQGFAMDREEFAEGLSCLAVPIGRMPAAFALGISAPTDRLTERQAAYLHSLRGVVAAHEGTSE</sequence>
<dbReference type="PANTHER" id="PTHR30136:SF24">
    <property type="entry name" value="HTH-TYPE TRANSCRIPTIONAL REPRESSOR ALLR"/>
    <property type="match status" value="1"/>
</dbReference>
<comment type="caution">
    <text evidence="8">The sequence shown here is derived from an EMBL/GenBank/DDBJ whole genome shotgun (WGS) entry which is preliminary data.</text>
</comment>
<dbReference type="PROSITE" id="PS51077">
    <property type="entry name" value="HTH_ICLR"/>
    <property type="match status" value="1"/>
</dbReference>
<feature type="domain" description="HTH iclR-type" evidence="6">
    <location>
        <begin position="14"/>
        <end position="76"/>
    </location>
</feature>
<evidence type="ECO:0000256" key="4">
    <source>
        <dbReference type="ARBA" id="ARBA00040379"/>
    </source>
</evidence>
<evidence type="ECO:0000259" key="6">
    <source>
        <dbReference type="PROSITE" id="PS51077"/>
    </source>
</evidence>
<keyword evidence="2" id="KW-0238">DNA-binding</keyword>
<accession>A0ABU3B4X0</accession>
<dbReference type="Gene3D" id="1.10.10.10">
    <property type="entry name" value="Winged helix-like DNA-binding domain superfamily/Winged helix DNA-binding domain"/>
    <property type="match status" value="1"/>
</dbReference>
<dbReference type="RefSeq" id="WP_311657314.1">
    <property type="nucleotide sequence ID" value="NZ_JAVRHY010000002.1"/>
</dbReference>
<evidence type="ECO:0000259" key="7">
    <source>
        <dbReference type="PROSITE" id="PS51078"/>
    </source>
</evidence>
<keyword evidence="9" id="KW-1185">Reference proteome</keyword>
<keyword evidence="1" id="KW-0805">Transcription regulation</keyword>
<dbReference type="SMART" id="SM00346">
    <property type="entry name" value="HTH_ICLR"/>
    <property type="match status" value="1"/>
</dbReference>
<dbReference type="Pfam" id="PF01614">
    <property type="entry name" value="IclR_C"/>
    <property type="match status" value="1"/>
</dbReference>
<dbReference type="Gene3D" id="3.30.450.40">
    <property type="match status" value="1"/>
</dbReference>
<dbReference type="InterPro" id="IPR050707">
    <property type="entry name" value="HTH_MetabolicPath_Reg"/>
</dbReference>
<dbReference type="EMBL" id="JAVRHY010000002">
    <property type="protein sequence ID" value="MDT0617509.1"/>
    <property type="molecule type" value="Genomic_DNA"/>
</dbReference>
<dbReference type="PANTHER" id="PTHR30136">
    <property type="entry name" value="HELIX-TURN-HELIX TRANSCRIPTIONAL REGULATOR, ICLR FAMILY"/>
    <property type="match status" value="1"/>
</dbReference>
<dbReference type="Proteomes" id="UP001259982">
    <property type="component" value="Unassembled WGS sequence"/>
</dbReference>
<evidence type="ECO:0000256" key="3">
    <source>
        <dbReference type="ARBA" id="ARBA00023163"/>
    </source>
</evidence>
<protein>
    <recommendedName>
        <fullName evidence="4">HTH-type transcriptional repressor AllR</fullName>
    </recommendedName>
    <alternativeName>
        <fullName evidence="5">Negative regulator of allantoin and glyoxylate utilization operons</fullName>
    </alternativeName>
</protein>
<dbReference type="SUPFAM" id="SSF46785">
    <property type="entry name" value="Winged helix' DNA-binding domain"/>
    <property type="match status" value="1"/>
</dbReference>
<dbReference type="InterPro" id="IPR005471">
    <property type="entry name" value="Tscrpt_reg_IclR_N"/>
</dbReference>
<name>A0ABU3B4X0_9GAMM</name>
<evidence type="ECO:0000256" key="5">
    <source>
        <dbReference type="ARBA" id="ARBA00042627"/>
    </source>
</evidence>
<proteinExistence type="predicted"/>
<feature type="domain" description="IclR-ED" evidence="7">
    <location>
        <begin position="77"/>
        <end position="257"/>
    </location>
</feature>
<evidence type="ECO:0000313" key="8">
    <source>
        <dbReference type="EMBL" id="MDT0617509.1"/>
    </source>
</evidence>
<keyword evidence="3" id="KW-0804">Transcription</keyword>
<evidence type="ECO:0000256" key="1">
    <source>
        <dbReference type="ARBA" id="ARBA00023015"/>
    </source>
</evidence>